<evidence type="ECO:0000313" key="2">
    <source>
        <dbReference type="EMBL" id="CAE8600964.1"/>
    </source>
</evidence>
<reference evidence="2" key="1">
    <citation type="submission" date="2021-02" db="EMBL/GenBank/DDBJ databases">
        <authorList>
            <person name="Dougan E. K."/>
            <person name="Rhodes N."/>
            <person name="Thang M."/>
            <person name="Chan C."/>
        </authorList>
    </citation>
    <scope>NUCLEOTIDE SEQUENCE</scope>
</reference>
<protein>
    <submittedName>
        <fullName evidence="2">Uncharacterized protein</fullName>
    </submittedName>
</protein>
<gene>
    <name evidence="2" type="ORF">PGLA1383_LOCUS19263</name>
</gene>
<sequence>MCDMCCLRTRDDLLPGWPERPSAGTNPPDAVEHNDLVVLRRFTTQYSDAGFDRFFDITCDSPPSADRHPLVCFVAKPEAYTVPAADACMKLATALLVNQNVGRFVAIWDLRELVMQPMEVMRILSGWMTAYAALVDWELVAASIVLTGGIRGYMTRAAVNTVMTVIPTTAKFNICFSLPEAMDFLDSLETSSSPGGPARETNEKLRPEVSSQDNSTGLTPAVKLLAATCGMTLALYCTKRSHVMMLRTMVMEFTEASLGEVELAVLAFLAVACMISWKPTKAAKGR</sequence>
<dbReference type="EMBL" id="CAJNNV010012663">
    <property type="protein sequence ID" value="CAE8600964.1"/>
    <property type="molecule type" value="Genomic_DNA"/>
</dbReference>
<keyword evidence="3" id="KW-1185">Reference proteome</keyword>
<dbReference type="AlphaFoldDB" id="A0A813EJG3"/>
<evidence type="ECO:0000256" key="1">
    <source>
        <dbReference type="SAM" id="MobiDB-lite"/>
    </source>
</evidence>
<evidence type="ECO:0000313" key="3">
    <source>
        <dbReference type="Proteomes" id="UP000654075"/>
    </source>
</evidence>
<feature type="region of interest" description="Disordered" evidence="1">
    <location>
        <begin position="189"/>
        <end position="215"/>
    </location>
</feature>
<comment type="caution">
    <text evidence="2">The sequence shown here is derived from an EMBL/GenBank/DDBJ whole genome shotgun (WGS) entry which is preliminary data.</text>
</comment>
<name>A0A813EJG3_POLGL</name>
<organism evidence="2 3">
    <name type="scientific">Polarella glacialis</name>
    <name type="common">Dinoflagellate</name>
    <dbReference type="NCBI Taxonomy" id="89957"/>
    <lineage>
        <taxon>Eukaryota</taxon>
        <taxon>Sar</taxon>
        <taxon>Alveolata</taxon>
        <taxon>Dinophyceae</taxon>
        <taxon>Suessiales</taxon>
        <taxon>Suessiaceae</taxon>
        <taxon>Polarella</taxon>
    </lineage>
</organism>
<accession>A0A813EJG3</accession>
<proteinExistence type="predicted"/>
<dbReference type="Proteomes" id="UP000654075">
    <property type="component" value="Unassembled WGS sequence"/>
</dbReference>